<evidence type="ECO:0000313" key="3">
    <source>
        <dbReference type="Proteomes" id="UP000475214"/>
    </source>
</evidence>
<feature type="transmembrane region" description="Helical" evidence="1">
    <location>
        <begin position="12"/>
        <end position="36"/>
    </location>
</feature>
<dbReference type="EMBL" id="JAAGOA010000010">
    <property type="protein sequence ID" value="NEE01604.1"/>
    <property type="molecule type" value="Genomic_DNA"/>
</dbReference>
<proteinExistence type="predicted"/>
<organism evidence="2 3">
    <name type="scientific">Phytoactinopolyspora halotolerans</name>
    <dbReference type="NCBI Taxonomy" id="1981512"/>
    <lineage>
        <taxon>Bacteria</taxon>
        <taxon>Bacillati</taxon>
        <taxon>Actinomycetota</taxon>
        <taxon>Actinomycetes</taxon>
        <taxon>Jiangellales</taxon>
        <taxon>Jiangellaceae</taxon>
        <taxon>Phytoactinopolyspora</taxon>
    </lineage>
</organism>
<feature type="transmembrane region" description="Helical" evidence="1">
    <location>
        <begin position="77"/>
        <end position="97"/>
    </location>
</feature>
<evidence type="ECO:0000313" key="2">
    <source>
        <dbReference type="EMBL" id="NEE01604.1"/>
    </source>
</evidence>
<reference evidence="2 3" key="1">
    <citation type="submission" date="2020-02" db="EMBL/GenBank/DDBJ databases">
        <authorList>
            <person name="Li X.-J."/>
            <person name="Han X.-M."/>
        </authorList>
    </citation>
    <scope>NUCLEOTIDE SEQUENCE [LARGE SCALE GENOMIC DNA]</scope>
    <source>
        <strain evidence="2 3">CCTCC AB 2017055</strain>
    </source>
</reference>
<keyword evidence="1" id="KW-1133">Transmembrane helix</keyword>
<feature type="transmembrane region" description="Helical" evidence="1">
    <location>
        <begin position="118"/>
        <end position="143"/>
    </location>
</feature>
<keyword evidence="1" id="KW-0472">Membrane</keyword>
<keyword evidence="1" id="KW-0812">Transmembrane</keyword>
<protein>
    <submittedName>
        <fullName evidence="2">ABC transporter permease</fullName>
    </submittedName>
</protein>
<feature type="transmembrane region" description="Helical" evidence="1">
    <location>
        <begin position="190"/>
        <end position="209"/>
    </location>
</feature>
<dbReference type="Proteomes" id="UP000475214">
    <property type="component" value="Unassembled WGS sequence"/>
</dbReference>
<evidence type="ECO:0000256" key="1">
    <source>
        <dbReference type="SAM" id="Phobius"/>
    </source>
</evidence>
<comment type="caution">
    <text evidence="2">The sequence shown here is derived from an EMBL/GenBank/DDBJ whole genome shotgun (WGS) entry which is preliminary data.</text>
</comment>
<gene>
    <name evidence="2" type="ORF">G1H10_15635</name>
</gene>
<feature type="transmembrane region" description="Helical" evidence="1">
    <location>
        <begin position="255"/>
        <end position="273"/>
    </location>
</feature>
<keyword evidence="3" id="KW-1185">Reference proteome</keyword>
<name>A0A6L9SAF8_9ACTN</name>
<sequence length="280" mass="28598">MAASTRAELLRVRAWPAFWVMLGVWMLLNFTFAYLFNYLAYATESENFATEGMPRQQLLDDLMPAAVPQILTSGMPMFGGAIMLILGALVTGSGYGWGTWKTVAMQGPGRLAAFGGTLVTLAVTVIATVLATLALDLGVAALIGVIEADSIPWPAAAETVRSVGGGLLIFGMWTAAGALIGVLTRSPALAVGLGLVWSLVVENLLRGVAELLAGIGYVTDVLPGTAAGSVAGALGADASSGGAPGVLEVLDGGPAAAVTGAYLVVFAVLAAVVHRRRDLV</sequence>
<accession>A0A6L9SAF8</accession>
<dbReference type="AlphaFoldDB" id="A0A6L9SAF8"/>